<sequence length="260" mass="29933">MAMKKVREQELDTLELEVPKEELPRVSLEGCEIVRRQFLSHLKENILTIRPDGIQFNNACITRMPDVRYIYLIIDRSKRWFIISACDEDDKDGQRWCTVKHGERKSRKIQGKPFCDRIYSMMGWNKGYGYKICGTFALQVEDEDKLLMVFELDEAEAHAMSSKARAYAGVEDIEVGAEELAKLDELEKKRQADREQRAAAKAAGEKIIRRYRKRAVLPQQWGSDTFGVPVEEHKAKAEVPHLPARGDSGDLFIASDNRGW</sequence>
<dbReference type="STRING" id="158189.SpiBuddy_0304"/>
<dbReference type="RefSeq" id="WP_013605995.1">
    <property type="nucleotide sequence ID" value="NC_015152.1"/>
</dbReference>
<dbReference type="OrthoDB" id="1955571at2"/>
<dbReference type="EMBL" id="CP002541">
    <property type="protein sequence ID" value="ADY12142.1"/>
    <property type="molecule type" value="Genomic_DNA"/>
</dbReference>
<accession>F0RU56</accession>
<dbReference type="HOGENOM" id="CLU_092734_0_0_12"/>
<dbReference type="AlphaFoldDB" id="F0RU56"/>
<keyword evidence="2" id="KW-1185">Reference proteome</keyword>
<evidence type="ECO:0000313" key="1">
    <source>
        <dbReference type="EMBL" id="ADY12142.1"/>
    </source>
</evidence>
<proteinExistence type="predicted"/>
<organism evidence="1 2">
    <name type="scientific">Sphaerochaeta globosa (strain ATCC BAA-1886 / DSM 22777 / Buddy)</name>
    <name type="common">Spirochaeta sp. (strain Buddy)</name>
    <dbReference type="NCBI Taxonomy" id="158189"/>
    <lineage>
        <taxon>Bacteria</taxon>
        <taxon>Pseudomonadati</taxon>
        <taxon>Spirochaetota</taxon>
        <taxon>Spirochaetia</taxon>
        <taxon>Spirochaetales</taxon>
        <taxon>Sphaerochaetaceae</taxon>
        <taxon>Sphaerochaeta</taxon>
    </lineage>
</organism>
<protein>
    <submittedName>
        <fullName evidence="1">Uncharacterized protein</fullName>
    </submittedName>
</protein>
<dbReference type="KEGG" id="sbu:SpiBuddy_0304"/>
<dbReference type="Proteomes" id="UP000008466">
    <property type="component" value="Chromosome"/>
</dbReference>
<gene>
    <name evidence="1" type="ordered locus">SpiBuddy_0304</name>
</gene>
<dbReference type="eggNOG" id="COG1961">
    <property type="taxonomic scope" value="Bacteria"/>
</dbReference>
<evidence type="ECO:0000313" key="2">
    <source>
        <dbReference type="Proteomes" id="UP000008466"/>
    </source>
</evidence>
<reference evidence="2" key="1">
    <citation type="submission" date="2011-02" db="EMBL/GenBank/DDBJ databases">
        <title>Complete sequence of Spirochaeta sp. Buddy.</title>
        <authorList>
            <person name="Lucas S."/>
            <person name="Copeland A."/>
            <person name="Lapidus A."/>
            <person name="Cheng J.-F."/>
            <person name="Goodwin L."/>
            <person name="Pitluck S."/>
            <person name="Zeytun A."/>
            <person name="Detter J.C."/>
            <person name="Han C."/>
            <person name="Tapia R."/>
            <person name="Land M."/>
            <person name="Hauser L."/>
            <person name="Kyrpides N."/>
            <person name="Ivanova N."/>
            <person name="Mikhailova N."/>
            <person name="Pagani I."/>
            <person name="Ritalahti K.M."/>
            <person name="Loeffler F.E."/>
            <person name="Woyke T."/>
        </authorList>
    </citation>
    <scope>NUCLEOTIDE SEQUENCE [LARGE SCALE GENOMIC DNA]</scope>
    <source>
        <strain evidence="2">ATCC BAA-1886 / DSM 22777 / Buddy</strain>
    </source>
</reference>
<name>F0RU56_SPHGB</name>